<evidence type="ECO:0000313" key="3">
    <source>
        <dbReference type="EMBL" id="KAG5199573.1"/>
    </source>
</evidence>
<gene>
    <name evidence="3" type="ORF">JEQ12_006052</name>
</gene>
<keyword evidence="2" id="KW-1015">Disulfide bond</keyword>
<dbReference type="GO" id="GO:0051480">
    <property type="term" value="P:regulation of cytosolic calcium ion concentration"/>
    <property type="evidence" value="ECO:0007669"/>
    <property type="project" value="TreeGrafter"/>
</dbReference>
<evidence type="ECO:0000256" key="1">
    <source>
        <dbReference type="ARBA" id="ARBA00009222"/>
    </source>
</evidence>
<dbReference type="GO" id="GO:0031716">
    <property type="term" value="F:calcitonin receptor binding"/>
    <property type="evidence" value="ECO:0007669"/>
    <property type="project" value="TreeGrafter"/>
</dbReference>
<protein>
    <submittedName>
        <fullName evidence="3">Uncharacterized protein</fullName>
    </submittedName>
</protein>
<dbReference type="EMBL" id="JAEMGP010000015">
    <property type="protein sequence ID" value="KAG5199573.1"/>
    <property type="molecule type" value="Genomic_DNA"/>
</dbReference>
<evidence type="ECO:0000256" key="2">
    <source>
        <dbReference type="ARBA" id="ARBA00023157"/>
    </source>
</evidence>
<dbReference type="PANTHER" id="PTHR10505">
    <property type="entry name" value="CALCITONIN-RELATED"/>
    <property type="match status" value="1"/>
</dbReference>
<sequence>MEWDACLFKTLESKQSAIACRQSYCCCSFLCSQPPGTGCQYFFLADLSCLNGSDHSCPGLFAQAELLCKAPSTGGDIILPLQRGVMGFWKFPPFLVLSILVLYQAGMFHAAPFRSVFDGRFDPATLDEEESRLLLAAMVNDYEQMRTRESEKAQKTEGSRPKAAGIKAAAGAGRIQRHPSVCHFCQSAIACCQSYRCCSFLCYQSPGADCQSWRSHLKSLDAAGNKWISPAVTHTTEVARNIPTSASSMGEVAACG</sequence>
<dbReference type="GO" id="GO:0005179">
    <property type="term" value="F:hormone activity"/>
    <property type="evidence" value="ECO:0007669"/>
    <property type="project" value="InterPro"/>
</dbReference>
<dbReference type="Proteomes" id="UP000664991">
    <property type="component" value="Chromosome 15"/>
</dbReference>
<comment type="caution">
    <text evidence="3">The sequence shown here is derived from an EMBL/GenBank/DDBJ whole genome shotgun (WGS) entry which is preliminary data.</text>
</comment>
<evidence type="ECO:0000313" key="4">
    <source>
        <dbReference type="Proteomes" id="UP000664991"/>
    </source>
</evidence>
<dbReference type="AlphaFoldDB" id="A0A835ZS32"/>
<dbReference type="InterPro" id="IPR021116">
    <property type="entry name" value="Calcitonin/adrenomedullin"/>
</dbReference>
<reference evidence="3 4" key="1">
    <citation type="submission" date="2020-12" db="EMBL/GenBank/DDBJ databases">
        <title>De novo assembly of Tibetan sheep genome.</title>
        <authorList>
            <person name="Li X."/>
        </authorList>
    </citation>
    <scope>NUCLEOTIDE SEQUENCE [LARGE SCALE GENOMIC DNA]</scope>
    <source>
        <tissue evidence="3">Heart</tissue>
    </source>
</reference>
<comment type="similarity">
    <text evidence="1">Belongs to the calcitonin family.</text>
</comment>
<proteinExistence type="inferred from homology"/>
<dbReference type="Pfam" id="PF00214">
    <property type="entry name" value="Calc_CGRP_IAPP"/>
    <property type="match status" value="1"/>
</dbReference>
<accession>A0A835ZS32</accession>
<dbReference type="InterPro" id="IPR021117">
    <property type="entry name" value="Calcitonin-like"/>
</dbReference>
<dbReference type="PANTHER" id="PTHR10505:SF13">
    <property type="entry name" value="CALCITONIN GENE-RELATED PEPTIDE 1"/>
    <property type="match status" value="1"/>
</dbReference>
<dbReference type="GO" id="GO:0007189">
    <property type="term" value="P:adenylate cyclase-activating G protein-coupled receptor signaling pathway"/>
    <property type="evidence" value="ECO:0007669"/>
    <property type="project" value="TreeGrafter"/>
</dbReference>
<organism evidence="3 4">
    <name type="scientific">Ovis aries</name>
    <name type="common">Sheep</name>
    <dbReference type="NCBI Taxonomy" id="9940"/>
    <lineage>
        <taxon>Eukaryota</taxon>
        <taxon>Metazoa</taxon>
        <taxon>Chordata</taxon>
        <taxon>Craniata</taxon>
        <taxon>Vertebrata</taxon>
        <taxon>Euteleostomi</taxon>
        <taxon>Mammalia</taxon>
        <taxon>Eutheria</taxon>
        <taxon>Laurasiatheria</taxon>
        <taxon>Artiodactyla</taxon>
        <taxon>Ruminantia</taxon>
        <taxon>Pecora</taxon>
        <taxon>Bovidae</taxon>
        <taxon>Caprinae</taxon>
        <taxon>Ovis</taxon>
    </lineage>
</organism>
<dbReference type="GO" id="GO:0005615">
    <property type="term" value="C:extracellular space"/>
    <property type="evidence" value="ECO:0007669"/>
    <property type="project" value="TreeGrafter"/>
</dbReference>
<name>A0A835ZS32_SHEEP</name>